<reference evidence="3 4" key="1">
    <citation type="submission" date="2020-01" db="EMBL/GenBank/DDBJ databases">
        <title>Bacteria diversity of Porities sp.</title>
        <authorList>
            <person name="Wang G."/>
        </authorList>
    </citation>
    <scope>NUCLEOTIDE SEQUENCE [LARGE SCALE GENOMIC DNA]</scope>
    <source>
        <strain evidence="3 4">R33</strain>
    </source>
</reference>
<evidence type="ECO:0000259" key="2">
    <source>
        <dbReference type="Pfam" id="PF02638"/>
    </source>
</evidence>
<proteinExistence type="predicted"/>
<keyword evidence="3" id="KW-0378">Hydrolase</keyword>
<organism evidence="3 4">
    <name type="scientific">Poritiphilus flavus</name>
    <dbReference type="NCBI Taxonomy" id="2697053"/>
    <lineage>
        <taxon>Bacteria</taxon>
        <taxon>Pseudomonadati</taxon>
        <taxon>Bacteroidota</taxon>
        <taxon>Flavobacteriia</taxon>
        <taxon>Flavobacteriales</taxon>
        <taxon>Flavobacteriaceae</taxon>
        <taxon>Poritiphilus</taxon>
    </lineage>
</organism>
<dbReference type="Pfam" id="PF02638">
    <property type="entry name" value="GHL10"/>
    <property type="match status" value="1"/>
</dbReference>
<dbReference type="InterPro" id="IPR052177">
    <property type="entry name" value="Divisome_Glycosyl_Hydrolase"/>
</dbReference>
<dbReference type="EMBL" id="WXYO01000002">
    <property type="protein sequence ID" value="NAS11417.1"/>
    <property type="molecule type" value="Genomic_DNA"/>
</dbReference>
<accession>A0A6L9E9G9</accession>
<dbReference type="InterPro" id="IPR003790">
    <property type="entry name" value="GHL10"/>
</dbReference>
<keyword evidence="4" id="KW-1185">Reference proteome</keyword>
<protein>
    <submittedName>
        <fullName evidence="3">Family 10 glycosylhydrolase</fullName>
    </submittedName>
</protein>
<dbReference type="PANTHER" id="PTHR43405:SF1">
    <property type="entry name" value="GLYCOSYL HYDROLASE DIGH"/>
    <property type="match status" value="1"/>
</dbReference>
<feature type="domain" description="Glycosyl hydrolase-like 10" evidence="2">
    <location>
        <begin position="31"/>
        <end position="348"/>
    </location>
</feature>
<evidence type="ECO:0000256" key="1">
    <source>
        <dbReference type="ARBA" id="ARBA00022729"/>
    </source>
</evidence>
<gene>
    <name evidence="3" type="ORF">GTQ38_05355</name>
</gene>
<sequence>MRSIGTLLLAFVLLFSSCKVLKPGLPSPKTEFRGVWIATVVNIDWPARGTDSWEKQKKDYLNLLKFYKDLNFNTVIVQIRTAGDALYPSDLAPWSRFLTGKEGEAPAADEDPLKWMIARAHEYGFEFHAWLNPYRATFDLKTEVLAQDHDYFLHPDWMIKYGKKYYYNPGLPEVRQKLVEVIAEVTARYDIDAIHFDDYFYPYRIQGENFDDQQSFEAYADPNQDLEDWRRSNVDSLIAQAHRSIKSHKPWVQFGISPFGVWKNNSTDPNGSDTRAGQTTFEDLYADPLVWMEKGWIDYLIPQLYWSMDLEVASHRKLVNWWSAKVKHTNLYIGNGAYKIRNNSDKAWKRKKELPKQLEFARSLPEVQGNAFFSAKSLLSGKEDVVKHIQKRLYQKTALTPASHQKGELLNAQPEFLSQKEASNFYQLSFELHAPDQYQYALVYATRKPEQLDTTDMNQLIAKIHLNGRSVFNLGKKLIAKKGAIAVTFLDRYRTETKSIVLHLNETRI</sequence>
<evidence type="ECO:0000313" key="3">
    <source>
        <dbReference type="EMBL" id="NAS11417.1"/>
    </source>
</evidence>
<comment type="caution">
    <text evidence="3">The sequence shown here is derived from an EMBL/GenBank/DDBJ whole genome shotgun (WGS) entry which is preliminary data.</text>
</comment>
<name>A0A6L9E9G9_9FLAO</name>
<evidence type="ECO:0000313" key="4">
    <source>
        <dbReference type="Proteomes" id="UP000475249"/>
    </source>
</evidence>
<dbReference type="GO" id="GO:0016787">
    <property type="term" value="F:hydrolase activity"/>
    <property type="evidence" value="ECO:0007669"/>
    <property type="project" value="UniProtKB-KW"/>
</dbReference>
<dbReference type="PANTHER" id="PTHR43405">
    <property type="entry name" value="GLYCOSYL HYDROLASE DIGH"/>
    <property type="match status" value="1"/>
</dbReference>
<dbReference type="InterPro" id="IPR017853">
    <property type="entry name" value="GH"/>
</dbReference>
<dbReference type="Proteomes" id="UP000475249">
    <property type="component" value="Unassembled WGS sequence"/>
</dbReference>
<dbReference type="SUPFAM" id="SSF51445">
    <property type="entry name" value="(Trans)glycosidases"/>
    <property type="match status" value="1"/>
</dbReference>
<keyword evidence="1" id="KW-0732">Signal</keyword>
<dbReference type="Gene3D" id="3.20.20.80">
    <property type="entry name" value="Glycosidases"/>
    <property type="match status" value="1"/>
</dbReference>
<dbReference type="AlphaFoldDB" id="A0A6L9E9G9"/>
<dbReference type="PROSITE" id="PS51257">
    <property type="entry name" value="PROKAR_LIPOPROTEIN"/>
    <property type="match status" value="1"/>
</dbReference>